<protein>
    <submittedName>
        <fullName evidence="4">Uncharacterized protein</fullName>
    </submittedName>
</protein>
<feature type="compositionally biased region" description="Low complexity" evidence="1">
    <location>
        <begin position="265"/>
        <end position="284"/>
    </location>
</feature>
<keyword evidence="3" id="KW-0732">Signal</keyword>
<comment type="caution">
    <text evidence="4">The sequence shown here is derived from an EMBL/GenBank/DDBJ whole genome shotgun (WGS) entry which is preliminary data.</text>
</comment>
<feature type="region of interest" description="Disordered" evidence="1">
    <location>
        <begin position="249"/>
        <end position="332"/>
    </location>
</feature>
<dbReference type="AlphaFoldDB" id="A0A5M8PTB6"/>
<proteinExistence type="predicted"/>
<evidence type="ECO:0000313" key="5">
    <source>
        <dbReference type="Proteomes" id="UP000324767"/>
    </source>
</evidence>
<keyword evidence="2" id="KW-0472">Membrane</keyword>
<dbReference type="EMBL" id="VXIT01000005">
    <property type="protein sequence ID" value="KAA6412826.1"/>
    <property type="molecule type" value="Genomic_DNA"/>
</dbReference>
<dbReference type="PRINTS" id="PR01217">
    <property type="entry name" value="PRICHEXTENSN"/>
</dbReference>
<feature type="compositionally biased region" description="Pro residues" evidence="1">
    <location>
        <begin position="252"/>
        <end position="264"/>
    </location>
</feature>
<gene>
    <name evidence="4" type="ORF">FRX48_03819</name>
</gene>
<dbReference type="Proteomes" id="UP000324767">
    <property type="component" value="Unassembled WGS sequence"/>
</dbReference>
<keyword evidence="2" id="KW-0812">Transmembrane</keyword>
<accession>A0A5M8PTB6</accession>
<feature type="transmembrane region" description="Helical" evidence="2">
    <location>
        <begin position="368"/>
        <end position="390"/>
    </location>
</feature>
<dbReference type="OrthoDB" id="2426396at2759"/>
<feature type="compositionally biased region" description="Pro residues" evidence="1">
    <location>
        <begin position="285"/>
        <end position="311"/>
    </location>
</feature>
<feature type="chain" id="PRO_5024403087" evidence="3">
    <location>
        <begin position="23"/>
        <end position="423"/>
    </location>
</feature>
<sequence length="423" mass="44794">MTSRRLNLALTCLFLAISSVHTLERPMEHAQPDIFAGDVLAIYATNASALAPYYRSVSNGSVWVIPSSAYDLGARGMSCECFDPDQTCCMAASNSIAPFCIAHNSNCCGDTYCNPGETCCGNACCPSNTTCTTNPIAPGCCPVSQTCSGPASCLDAASSNCSNASPPAQCCPSSVPYCRTFAPYGLGCFASSTMSSESAILSYGPTPTTTITFTYTIWSLPSGLYSFDFTPPTTSNDPLAVTTNQIIDEPYAPTPTSSPAPTTTPSPATLNTTTSTPTPTTTSTLPPPSPPPPPPPPPLLQPRPRNPPPLPLHFHFHFHPQPPTTPDNYNPPGASTLVAHSQSSTLRPRWLFAFLATLWRPIVPSFEFMATLALFVTLSLGMVSVFLVLWRCGRVVWIVGGWLWHAVSGKGSNDISAGTKGSF</sequence>
<feature type="signal peptide" evidence="3">
    <location>
        <begin position="1"/>
        <end position="22"/>
    </location>
</feature>
<evidence type="ECO:0000313" key="4">
    <source>
        <dbReference type="EMBL" id="KAA6412826.1"/>
    </source>
</evidence>
<name>A0A5M8PTB6_9LECA</name>
<evidence type="ECO:0000256" key="2">
    <source>
        <dbReference type="SAM" id="Phobius"/>
    </source>
</evidence>
<evidence type="ECO:0000256" key="3">
    <source>
        <dbReference type="SAM" id="SignalP"/>
    </source>
</evidence>
<reference evidence="4 5" key="1">
    <citation type="submission" date="2019-09" db="EMBL/GenBank/DDBJ databases">
        <title>The hologenome of the rock-dwelling lichen Lasallia pustulata.</title>
        <authorList>
            <person name="Greshake Tzovaras B."/>
            <person name="Segers F."/>
            <person name="Bicker A."/>
            <person name="Dal Grande F."/>
            <person name="Otte J."/>
            <person name="Hankeln T."/>
            <person name="Schmitt I."/>
            <person name="Ebersberger I."/>
        </authorList>
    </citation>
    <scope>NUCLEOTIDE SEQUENCE [LARGE SCALE GENOMIC DNA]</scope>
    <source>
        <strain evidence="4">A1-1</strain>
    </source>
</reference>
<evidence type="ECO:0000256" key="1">
    <source>
        <dbReference type="SAM" id="MobiDB-lite"/>
    </source>
</evidence>
<organism evidence="4 5">
    <name type="scientific">Lasallia pustulata</name>
    <dbReference type="NCBI Taxonomy" id="136370"/>
    <lineage>
        <taxon>Eukaryota</taxon>
        <taxon>Fungi</taxon>
        <taxon>Dikarya</taxon>
        <taxon>Ascomycota</taxon>
        <taxon>Pezizomycotina</taxon>
        <taxon>Lecanoromycetes</taxon>
        <taxon>OSLEUM clade</taxon>
        <taxon>Umbilicariomycetidae</taxon>
        <taxon>Umbilicariales</taxon>
        <taxon>Umbilicariaceae</taxon>
        <taxon>Lasallia</taxon>
    </lineage>
</organism>
<keyword evidence="2" id="KW-1133">Transmembrane helix</keyword>